<reference evidence="2" key="2">
    <citation type="submission" date="2006-01" db="EMBL/GenBank/DDBJ databases">
        <authorList>
            <person name="Williamson L.L."/>
            <person name="Borlee B.R."/>
            <person name="Schloss P.D."/>
            <person name="Guan C."/>
            <person name="Handelsman J."/>
        </authorList>
    </citation>
    <scope>NUCLEOTIDE SEQUENCE</scope>
</reference>
<organism evidence="2">
    <name type="scientific">uncultured proteobacterium QS1</name>
    <dbReference type="NCBI Taxonomy" id="288647"/>
    <lineage>
        <taxon>Bacteria</taxon>
        <taxon>Pseudomonadati</taxon>
        <taxon>Pseudomonadota</taxon>
        <taxon>environmental samples</taxon>
    </lineage>
</organism>
<dbReference type="InterPro" id="IPR017740">
    <property type="entry name" value="TssA-like"/>
</dbReference>
<protein>
    <recommendedName>
        <fullName evidence="1">ImpA N-terminal domain-containing protein</fullName>
    </recommendedName>
</protein>
<feature type="domain" description="ImpA N-terminal" evidence="1">
    <location>
        <begin position="36"/>
        <end position="123"/>
    </location>
</feature>
<evidence type="ECO:0000313" key="2">
    <source>
        <dbReference type="EMBL" id="AAT90808.1"/>
    </source>
</evidence>
<dbReference type="EMBL" id="AY688432">
    <property type="protein sequence ID" value="AAT90808.1"/>
    <property type="molecule type" value="Genomic_DNA"/>
</dbReference>
<reference evidence="2" key="1">
    <citation type="journal article" date="2005" name="Appl. Environ. Microbiol.">
        <title>Intracellular screen to identify metagenomic clones that induce or inhibit a quorum-sensing biosensor.</title>
        <authorList>
            <person name="Williamson L.L."/>
            <person name="Borlee B.R."/>
            <person name="Schloss P.D."/>
            <person name="Guan C."/>
            <person name="Allen H.K."/>
            <person name="Handelsman J."/>
        </authorList>
    </citation>
    <scope>NUCLEOTIDE SEQUENCE</scope>
</reference>
<evidence type="ECO:0000259" key="1">
    <source>
        <dbReference type="Pfam" id="PF06812"/>
    </source>
</evidence>
<sequence length="322" mass="36358">MDDDKLSGIHRGVEFDSHYSEAEFILSQFDSQTDPLSRLEEIPVINWNLICEHSELLLAKCFDLRVVLWLMRANLHLEGISALFVGAANIDTEYSLGESTIFPQADTDQAVDSIHAAALGWLATPQCLHEIKNSRIFPDNRLTVDELLTLRFSDQERRDLHFSEAVRIISHADAFFASKGIPSLGEQLTLGIQALERIENYANVQAKDYRLDCRNVRDYLQGLSLSLYTLEQQSASVIEDEGAQALPDVRTSIVSANKTIRSRQDVILLLDQVLDYFQQYEPSHPAPILIRRSQKMIGMDFVTIVEELLPESLVSLLQLSGK</sequence>
<proteinExistence type="predicted"/>
<gene>
    <name evidence="2" type="ORF">qs147</name>
</gene>
<accession>Q6B362</accession>
<name>Q6B362_9PROT</name>
<dbReference type="Pfam" id="PF06812">
    <property type="entry name" value="ImpA_N"/>
    <property type="match status" value="1"/>
</dbReference>
<dbReference type="InterPro" id="IPR010657">
    <property type="entry name" value="ImpA_N"/>
</dbReference>
<dbReference type="AlphaFoldDB" id="Q6B362"/>
<dbReference type="PANTHER" id="PTHR37951:SF1">
    <property type="entry name" value="TYPE VI SECRETION SYSTEM COMPONENT TSSA1"/>
    <property type="match status" value="1"/>
</dbReference>
<dbReference type="PANTHER" id="PTHR37951">
    <property type="entry name" value="CYTOPLASMIC PROTEIN-RELATED"/>
    <property type="match status" value="1"/>
</dbReference>